<name>A0A061D5Q7_BABBI</name>
<dbReference type="GeneID" id="24564597"/>
<dbReference type="AlphaFoldDB" id="A0A061D5Q7"/>
<sequence length="911" mass="101628">MIPPSLPLTVEEADENVVYMCFEDHVAADNATFGAIRNLSCGRRDDVQFCDEVSLTTSDAVDIDESDFLVESSSEASTGDPAERKPHVSTPVRNHRSGTDTQHSSKSGRTPERATAPPVGRPDGESGADATGTSPSKSQRRETVTPTRQTTTPRKAASTGRTNSSPHAPRFHTGYHVTSQLSSATSVASDDTPLQPAPITPSRSAAPGDSAATLLEKVMYDAGAYTVDSIDSEFQQSYTPAPAAVMGFGSMVTPARNELNMFTALSQLGDVEGLVAFEKTMYQTCVLRSRAFDVAWSKFMQRINDIIRISVQEGMGVILELLERNAVSDTMLPIILVDLGVVSSDQRIVLDKLFTSLSSSGDKKHVFVKVNIMGNVQASLESIYTSLKGLMPNNRKNSVEAQPLDISVRKSIMEQIVDLFKTYFRSRNLVLIIEKITNNLNELLFIFEKFKSCEGVAISCILCSNCWETNLEHHISPRVYSGLSIVNCDVVSVNKLSDDLLNVLLFDSEIQCFIPHMHMLQQSWNMLYNEEMSVSALIKRIYSMYDSFFRNSQFSFVCMPDIVDMRSAVHVSNNEPYFEVYRNEKMARDLFIKLGLLFCGCNLSESHVAYLQVILDKQASMEAFCLQVMPYESMKLIERRLSLQLGIYLLNTLMGLLPDCDRARSRLGMLVKILCSEHAAIRINDLIKRISRVIRAKQDQSLADLIATMKDLGIHFLTFYPAAESISRFLGTPPKYDLVEEYLDTVRADSTSTTVATFVEHALGMLMLPTIQSCSKLAYQMVVAKFTPFKTEWHILRDILEQNECTGFAEDLKHLIRSSRTLSTREVNVWDLFCLFHAKFAADPISKTFVRFSMALETAIHILGYYAVSTSKVVQLISPGIESCSSSSVRLAHVIKGRLSRFKVRRIHMGK</sequence>
<dbReference type="RefSeq" id="XP_012768242.1">
    <property type="nucleotide sequence ID" value="XM_012912788.1"/>
</dbReference>
<dbReference type="VEuPathDB" id="PiroplasmaDB:BBBOND_0211980"/>
<dbReference type="KEGG" id="bbig:BBBOND_0211980"/>
<feature type="region of interest" description="Disordered" evidence="1">
    <location>
        <begin position="69"/>
        <end position="208"/>
    </location>
</feature>
<keyword evidence="3" id="KW-1185">Reference proteome</keyword>
<proteinExistence type="predicted"/>
<dbReference type="EMBL" id="LK391708">
    <property type="protein sequence ID" value="CDR96056.1"/>
    <property type="molecule type" value="Genomic_DNA"/>
</dbReference>
<reference evidence="3" key="1">
    <citation type="submission" date="2014-06" db="EMBL/GenBank/DDBJ databases">
        <authorList>
            <person name="Aslett M."/>
            <person name="De Silva N."/>
        </authorList>
    </citation>
    <scope>NUCLEOTIDE SEQUENCE [LARGE SCALE GENOMIC DNA]</scope>
    <source>
        <strain evidence="3">Bond</strain>
    </source>
</reference>
<feature type="compositionally biased region" description="Polar residues" evidence="1">
    <location>
        <begin position="176"/>
        <end position="189"/>
    </location>
</feature>
<feature type="compositionally biased region" description="Low complexity" evidence="1">
    <location>
        <begin position="144"/>
        <end position="154"/>
    </location>
</feature>
<dbReference type="Proteomes" id="UP000033188">
    <property type="component" value="Chromosome 2"/>
</dbReference>
<dbReference type="OMA" id="HAAIRIN"/>
<dbReference type="OrthoDB" id="366056at2759"/>
<evidence type="ECO:0000313" key="3">
    <source>
        <dbReference type="Proteomes" id="UP000033188"/>
    </source>
</evidence>
<accession>A0A061D5Q7</accession>
<protein>
    <submittedName>
        <fullName evidence="2">Uncharacterized protein</fullName>
    </submittedName>
</protein>
<gene>
    <name evidence="2" type="ORF">BBBOND_0211980</name>
</gene>
<organism evidence="2 3">
    <name type="scientific">Babesia bigemina</name>
    <dbReference type="NCBI Taxonomy" id="5866"/>
    <lineage>
        <taxon>Eukaryota</taxon>
        <taxon>Sar</taxon>
        <taxon>Alveolata</taxon>
        <taxon>Apicomplexa</taxon>
        <taxon>Aconoidasida</taxon>
        <taxon>Piroplasmida</taxon>
        <taxon>Babesiidae</taxon>
        <taxon>Babesia</taxon>
    </lineage>
</organism>
<evidence type="ECO:0000256" key="1">
    <source>
        <dbReference type="SAM" id="MobiDB-lite"/>
    </source>
</evidence>
<feature type="compositionally biased region" description="Polar residues" evidence="1">
    <location>
        <begin position="99"/>
        <end position="108"/>
    </location>
</feature>
<evidence type="ECO:0000313" key="2">
    <source>
        <dbReference type="EMBL" id="CDR96056.1"/>
    </source>
</evidence>